<comment type="cofactor">
    <cofactor evidence="1">
        <name>Cu(2+)</name>
        <dbReference type="ChEBI" id="CHEBI:29036"/>
    </cofactor>
</comment>
<dbReference type="GO" id="GO:0030245">
    <property type="term" value="P:cellulose catabolic process"/>
    <property type="evidence" value="ECO:0007669"/>
    <property type="project" value="UniProtKB-KW"/>
</dbReference>
<feature type="domain" description="Auxiliary Activity family 9 catalytic" evidence="18">
    <location>
        <begin position="59"/>
        <end position="212"/>
    </location>
</feature>
<comment type="similarity">
    <text evidence="13">Belongs to the polysaccharide monooxygenase AA9 family.</text>
</comment>
<gene>
    <name evidence="19" type="ORF">MSAN_00230300</name>
</gene>
<feature type="signal peptide" evidence="17">
    <location>
        <begin position="1"/>
        <end position="20"/>
    </location>
</feature>
<feature type="compositionally biased region" description="Low complexity" evidence="16">
    <location>
        <begin position="234"/>
        <end position="274"/>
    </location>
</feature>
<dbReference type="OrthoDB" id="4849160at2759"/>
<keyword evidence="4" id="KW-0479">Metal-binding</keyword>
<keyword evidence="11" id="KW-0119">Carbohydrate metabolism</keyword>
<keyword evidence="12" id="KW-0624">Polysaccharide degradation</keyword>
<evidence type="ECO:0000256" key="4">
    <source>
        <dbReference type="ARBA" id="ARBA00022723"/>
    </source>
</evidence>
<evidence type="ECO:0000313" key="19">
    <source>
        <dbReference type="EMBL" id="KAF7378062.1"/>
    </source>
</evidence>
<feature type="chain" id="PRO_5034332096" description="lytic cellulose monooxygenase (C4-dehydrogenating)" evidence="17">
    <location>
        <begin position="21"/>
        <end position="287"/>
    </location>
</feature>
<evidence type="ECO:0000313" key="20">
    <source>
        <dbReference type="Proteomes" id="UP000623467"/>
    </source>
</evidence>
<dbReference type="PANTHER" id="PTHR33353">
    <property type="entry name" value="PUTATIVE (AFU_ORTHOLOGUE AFUA_1G12560)-RELATED"/>
    <property type="match status" value="1"/>
</dbReference>
<evidence type="ECO:0000256" key="9">
    <source>
        <dbReference type="ARBA" id="ARBA00023033"/>
    </source>
</evidence>
<evidence type="ECO:0000256" key="5">
    <source>
        <dbReference type="ARBA" id="ARBA00022729"/>
    </source>
</evidence>
<keyword evidence="8" id="KW-0186">Copper</keyword>
<evidence type="ECO:0000256" key="17">
    <source>
        <dbReference type="SAM" id="SignalP"/>
    </source>
</evidence>
<evidence type="ECO:0000256" key="10">
    <source>
        <dbReference type="ARBA" id="ARBA00023157"/>
    </source>
</evidence>
<keyword evidence="9" id="KW-0503">Monooxygenase</keyword>
<evidence type="ECO:0000256" key="14">
    <source>
        <dbReference type="ARBA" id="ARBA00045077"/>
    </source>
</evidence>
<reference evidence="19" key="1">
    <citation type="submission" date="2020-05" db="EMBL/GenBank/DDBJ databases">
        <title>Mycena genomes resolve the evolution of fungal bioluminescence.</title>
        <authorList>
            <person name="Tsai I.J."/>
        </authorList>
    </citation>
    <scope>NUCLEOTIDE SEQUENCE</scope>
    <source>
        <strain evidence="19">160909Yilan</strain>
    </source>
</reference>
<keyword evidence="20" id="KW-1185">Reference proteome</keyword>
<protein>
    <recommendedName>
        <fullName evidence="15">lytic cellulose monooxygenase (C4-dehydrogenating)</fullName>
        <ecNumber evidence="15">1.14.99.56</ecNumber>
    </recommendedName>
</protein>
<sequence length="287" mass="29795">MICLRRVLLLPLLALPSVLGHGFVWKVGIDAAQTLIGNIPNAKPTGSIVPQINSGDPFAEDIVDVNPGDNMSFLWVAVWPHSIGSMLTCMTACPDSDCSTFNSSNAKWCKIAQVGRIPNDSQGAWFQNFLYTADGVLADVTLPTNIAPAPYLIRHEIIALQLVTILGGAEFHPSCSQIRVGGSGTGVPTDDGLVTLPGAYSDTDPGILVPDIFSVDPVPAYTFPGPAIASFVTASSSGSNSGTETGSGTPSATGSRSTSPSTTAPASSSPTSSSKTWKLKRADEFGV</sequence>
<comment type="caution">
    <text evidence="19">The sequence shown here is derived from an EMBL/GenBank/DDBJ whole genome shotgun (WGS) entry which is preliminary data.</text>
</comment>
<dbReference type="GO" id="GO:0004497">
    <property type="term" value="F:monooxygenase activity"/>
    <property type="evidence" value="ECO:0007669"/>
    <property type="project" value="UniProtKB-KW"/>
</dbReference>
<dbReference type="EMBL" id="JACAZH010000001">
    <property type="protein sequence ID" value="KAF7378062.1"/>
    <property type="molecule type" value="Genomic_DNA"/>
</dbReference>
<accession>A0A8H6ZHU3</accession>
<comment type="catalytic activity">
    <reaction evidence="14">
        <text>[(1-&gt;4)-beta-D-glucosyl]n+m + reduced acceptor + O2 = 4-dehydro-beta-D-glucosyl-[(1-&gt;4)-beta-D-glucosyl]n-1 + [(1-&gt;4)-beta-D-glucosyl]m + acceptor + H2O.</text>
        <dbReference type="EC" id="1.14.99.56"/>
    </reaction>
</comment>
<evidence type="ECO:0000256" key="6">
    <source>
        <dbReference type="ARBA" id="ARBA00023001"/>
    </source>
</evidence>
<dbReference type="EC" id="1.14.99.56" evidence="15"/>
<keyword evidence="3" id="KW-0964">Secreted</keyword>
<keyword evidence="6" id="KW-0136">Cellulose degradation</keyword>
<name>A0A8H6ZHU3_9AGAR</name>
<dbReference type="PANTHER" id="PTHR33353:SF10">
    <property type="entry name" value="ENDO-BETA-1,4-GLUCANASE D"/>
    <property type="match status" value="1"/>
</dbReference>
<evidence type="ECO:0000256" key="8">
    <source>
        <dbReference type="ARBA" id="ARBA00023008"/>
    </source>
</evidence>
<evidence type="ECO:0000256" key="15">
    <source>
        <dbReference type="ARBA" id="ARBA00047174"/>
    </source>
</evidence>
<feature type="region of interest" description="Disordered" evidence="16">
    <location>
        <begin position="234"/>
        <end position="287"/>
    </location>
</feature>
<evidence type="ECO:0000256" key="3">
    <source>
        <dbReference type="ARBA" id="ARBA00022525"/>
    </source>
</evidence>
<evidence type="ECO:0000259" key="18">
    <source>
        <dbReference type="Pfam" id="PF03443"/>
    </source>
</evidence>
<dbReference type="GO" id="GO:0046872">
    <property type="term" value="F:metal ion binding"/>
    <property type="evidence" value="ECO:0007669"/>
    <property type="project" value="UniProtKB-KW"/>
</dbReference>
<organism evidence="19 20">
    <name type="scientific">Mycena sanguinolenta</name>
    <dbReference type="NCBI Taxonomy" id="230812"/>
    <lineage>
        <taxon>Eukaryota</taxon>
        <taxon>Fungi</taxon>
        <taxon>Dikarya</taxon>
        <taxon>Basidiomycota</taxon>
        <taxon>Agaricomycotina</taxon>
        <taxon>Agaricomycetes</taxon>
        <taxon>Agaricomycetidae</taxon>
        <taxon>Agaricales</taxon>
        <taxon>Marasmiineae</taxon>
        <taxon>Mycenaceae</taxon>
        <taxon>Mycena</taxon>
    </lineage>
</organism>
<dbReference type="AlphaFoldDB" id="A0A8H6ZHU3"/>
<dbReference type="GO" id="GO:0005576">
    <property type="term" value="C:extracellular region"/>
    <property type="evidence" value="ECO:0007669"/>
    <property type="project" value="UniProtKB-SubCell"/>
</dbReference>
<dbReference type="CDD" id="cd21175">
    <property type="entry name" value="LPMO_AA9"/>
    <property type="match status" value="1"/>
</dbReference>
<comment type="subcellular location">
    <subcellularLocation>
        <location evidence="2">Secreted</location>
    </subcellularLocation>
</comment>
<evidence type="ECO:0000256" key="1">
    <source>
        <dbReference type="ARBA" id="ARBA00001973"/>
    </source>
</evidence>
<keyword evidence="7" id="KW-0560">Oxidoreductase</keyword>
<evidence type="ECO:0000256" key="2">
    <source>
        <dbReference type="ARBA" id="ARBA00004613"/>
    </source>
</evidence>
<evidence type="ECO:0000256" key="7">
    <source>
        <dbReference type="ARBA" id="ARBA00023002"/>
    </source>
</evidence>
<evidence type="ECO:0000256" key="16">
    <source>
        <dbReference type="SAM" id="MobiDB-lite"/>
    </source>
</evidence>
<dbReference type="InterPro" id="IPR049892">
    <property type="entry name" value="AA9"/>
</dbReference>
<keyword evidence="5 17" id="KW-0732">Signal</keyword>
<dbReference type="Gene3D" id="2.70.50.70">
    <property type="match status" value="1"/>
</dbReference>
<proteinExistence type="inferred from homology"/>
<dbReference type="Pfam" id="PF03443">
    <property type="entry name" value="AA9"/>
    <property type="match status" value="1"/>
</dbReference>
<evidence type="ECO:0000256" key="11">
    <source>
        <dbReference type="ARBA" id="ARBA00023277"/>
    </source>
</evidence>
<evidence type="ECO:0000256" key="13">
    <source>
        <dbReference type="ARBA" id="ARBA00044502"/>
    </source>
</evidence>
<evidence type="ECO:0000256" key="12">
    <source>
        <dbReference type="ARBA" id="ARBA00023326"/>
    </source>
</evidence>
<dbReference type="InterPro" id="IPR005103">
    <property type="entry name" value="AA9_LPMO"/>
</dbReference>
<dbReference type="Proteomes" id="UP000623467">
    <property type="component" value="Unassembled WGS sequence"/>
</dbReference>
<keyword evidence="10" id="KW-1015">Disulfide bond</keyword>